<name>A0A9P6LAW2_9AGAM</name>
<gene>
    <name evidence="2" type="ORF">BJ322DRAFT_999788</name>
</gene>
<keyword evidence="3" id="KW-1185">Reference proteome</keyword>
<evidence type="ECO:0000313" key="2">
    <source>
        <dbReference type="EMBL" id="KAF9790536.1"/>
    </source>
</evidence>
<evidence type="ECO:0000259" key="1">
    <source>
        <dbReference type="Pfam" id="PF00644"/>
    </source>
</evidence>
<reference evidence="2" key="2">
    <citation type="submission" date="2020-11" db="EMBL/GenBank/DDBJ databases">
        <authorList>
            <consortium name="DOE Joint Genome Institute"/>
            <person name="Kuo A."/>
            <person name="Miyauchi S."/>
            <person name="Kiss E."/>
            <person name="Drula E."/>
            <person name="Kohler A."/>
            <person name="Sanchez-Garcia M."/>
            <person name="Andreopoulos B."/>
            <person name="Barry K.W."/>
            <person name="Bonito G."/>
            <person name="Buee M."/>
            <person name="Carver A."/>
            <person name="Chen C."/>
            <person name="Cichocki N."/>
            <person name="Clum A."/>
            <person name="Culley D."/>
            <person name="Crous P.W."/>
            <person name="Fauchery L."/>
            <person name="Girlanda M."/>
            <person name="Hayes R."/>
            <person name="Keri Z."/>
            <person name="Labutti K."/>
            <person name="Lipzen A."/>
            <person name="Lombard V."/>
            <person name="Magnuson J."/>
            <person name="Maillard F."/>
            <person name="Morin E."/>
            <person name="Murat C."/>
            <person name="Nolan M."/>
            <person name="Ohm R."/>
            <person name="Pangilinan J."/>
            <person name="Pereira M."/>
            <person name="Perotto S."/>
            <person name="Peter M."/>
            <person name="Riley R."/>
            <person name="Sitrit Y."/>
            <person name="Stielow B."/>
            <person name="Szollosi G."/>
            <person name="Zifcakova L."/>
            <person name="Stursova M."/>
            <person name="Spatafora J.W."/>
            <person name="Tedersoo L."/>
            <person name="Vaario L.-M."/>
            <person name="Yamada A."/>
            <person name="Yan M."/>
            <person name="Wang P."/>
            <person name="Xu J."/>
            <person name="Bruns T."/>
            <person name="Baldrian P."/>
            <person name="Vilgalys R."/>
            <person name="Henrissat B."/>
            <person name="Grigoriev I.V."/>
            <person name="Hibbett D."/>
            <person name="Nagy L.G."/>
            <person name="Martin F.M."/>
        </authorList>
    </citation>
    <scope>NUCLEOTIDE SEQUENCE</scope>
    <source>
        <strain evidence="2">UH-Tt-Lm1</strain>
    </source>
</reference>
<dbReference type="AlphaFoldDB" id="A0A9P6LAW2"/>
<feature type="domain" description="PARP catalytic" evidence="1">
    <location>
        <begin position="150"/>
        <end position="219"/>
    </location>
</feature>
<dbReference type="PANTHER" id="PTHR31681">
    <property type="entry name" value="C2H2-LIKE ZINC FINGER PROTEIN"/>
    <property type="match status" value="1"/>
</dbReference>
<organism evidence="2 3">
    <name type="scientific">Thelephora terrestris</name>
    <dbReference type="NCBI Taxonomy" id="56493"/>
    <lineage>
        <taxon>Eukaryota</taxon>
        <taxon>Fungi</taxon>
        <taxon>Dikarya</taxon>
        <taxon>Basidiomycota</taxon>
        <taxon>Agaricomycotina</taxon>
        <taxon>Agaricomycetes</taxon>
        <taxon>Thelephorales</taxon>
        <taxon>Thelephoraceae</taxon>
        <taxon>Thelephora</taxon>
    </lineage>
</organism>
<dbReference type="SUPFAM" id="SSF56399">
    <property type="entry name" value="ADP-ribosylation"/>
    <property type="match status" value="1"/>
</dbReference>
<dbReference type="GO" id="GO:0003950">
    <property type="term" value="F:NAD+ poly-ADP-ribosyltransferase activity"/>
    <property type="evidence" value="ECO:0007669"/>
    <property type="project" value="InterPro"/>
</dbReference>
<dbReference type="Proteomes" id="UP000736335">
    <property type="component" value="Unassembled WGS sequence"/>
</dbReference>
<accession>A0A9P6LAW2</accession>
<dbReference type="EMBL" id="WIUZ02000002">
    <property type="protein sequence ID" value="KAF9790536.1"/>
    <property type="molecule type" value="Genomic_DNA"/>
</dbReference>
<dbReference type="Gene3D" id="3.90.228.10">
    <property type="match status" value="1"/>
</dbReference>
<sequence>MTSLWDYGCIWCRAVPSNSVFLLCQPCHDNAMLMAPMIIRMHEDHGSYKSVAIQFQQSWMQNTPCPQVRAVYKIISTEQSLRQYQQYLDTVEARGNFQALGWQPGNEKLLWHGTRRKCYIGSPGVTTFCNDPGCSLCCILQRSYDLNFCVKGRMFGTGIYTSSASSKSNDYSKNVGIYSELKAMLLNKVVVGYYKNLIGRNEALIAPPPGYDSVVSYGHPNHMHDRLVVYNNNAVRPSYLVMYQAF</sequence>
<dbReference type="InterPro" id="IPR012317">
    <property type="entry name" value="Poly(ADP-ribose)pol_cat_dom"/>
</dbReference>
<dbReference type="OrthoDB" id="9514740at2759"/>
<protein>
    <recommendedName>
        <fullName evidence="1">PARP catalytic domain-containing protein</fullName>
    </recommendedName>
</protein>
<comment type="caution">
    <text evidence="2">The sequence shown here is derived from an EMBL/GenBank/DDBJ whole genome shotgun (WGS) entry which is preliminary data.</text>
</comment>
<evidence type="ECO:0000313" key="3">
    <source>
        <dbReference type="Proteomes" id="UP000736335"/>
    </source>
</evidence>
<dbReference type="Pfam" id="PF00644">
    <property type="entry name" value="PARP"/>
    <property type="match status" value="1"/>
</dbReference>
<proteinExistence type="predicted"/>
<dbReference type="PANTHER" id="PTHR31681:SF3">
    <property type="entry name" value="OS04G0690100 PROTEIN"/>
    <property type="match status" value="1"/>
</dbReference>
<reference evidence="2" key="1">
    <citation type="journal article" date="2020" name="Nat. Commun.">
        <title>Large-scale genome sequencing of mycorrhizal fungi provides insights into the early evolution of symbiotic traits.</title>
        <authorList>
            <person name="Miyauchi S."/>
            <person name="Kiss E."/>
            <person name="Kuo A."/>
            <person name="Drula E."/>
            <person name="Kohler A."/>
            <person name="Sanchez-Garcia M."/>
            <person name="Morin E."/>
            <person name="Andreopoulos B."/>
            <person name="Barry K.W."/>
            <person name="Bonito G."/>
            <person name="Buee M."/>
            <person name="Carver A."/>
            <person name="Chen C."/>
            <person name="Cichocki N."/>
            <person name="Clum A."/>
            <person name="Culley D."/>
            <person name="Crous P.W."/>
            <person name="Fauchery L."/>
            <person name="Girlanda M."/>
            <person name="Hayes R.D."/>
            <person name="Keri Z."/>
            <person name="LaButti K."/>
            <person name="Lipzen A."/>
            <person name="Lombard V."/>
            <person name="Magnuson J."/>
            <person name="Maillard F."/>
            <person name="Murat C."/>
            <person name="Nolan M."/>
            <person name="Ohm R.A."/>
            <person name="Pangilinan J."/>
            <person name="Pereira M.F."/>
            <person name="Perotto S."/>
            <person name="Peter M."/>
            <person name="Pfister S."/>
            <person name="Riley R."/>
            <person name="Sitrit Y."/>
            <person name="Stielow J.B."/>
            <person name="Szollosi G."/>
            <person name="Zifcakova L."/>
            <person name="Stursova M."/>
            <person name="Spatafora J.W."/>
            <person name="Tedersoo L."/>
            <person name="Vaario L.M."/>
            <person name="Yamada A."/>
            <person name="Yan M."/>
            <person name="Wang P."/>
            <person name="Xu J."/>
            <person name="Bruns T."/>
            <person name="Baldrian P."/>
            <person name="Vilgalys R."/>
            <person name="Dunand C."/>
            <person name="Henrissat B."/>
            <person name="Grigoriev I.V."/>
            <person name="Hibbett D."/>
            <person name="Nagy L.G."/>
            <person name="Martin F.M."/>
        </authorList>
    </citation>
    <scope>NUCLEOTIDE SEQUENCE</scope>
    <source>
        <strain evidence="2">UH-Tt-Lm1</strain>
    </source>
</reference>